<reference evidence="2" key="2">
    <citation type="submission" date="2020-09" db="EMBL/GenBank/DDBJ databases">
        <authorList>
            <person name="Sun Q."/>
            <person name="Ohkuma M."/>
        </authorList>
    </citation>
    <scope>NUCLEOTIDE SEQUENCE</scope>
    <source>
        <strain evidence="2">JCM 4714</strain>
    </source>
</reference>
<dbReference type="EMBL" id="BMVG01000018">
    <property type="protein sequence ID" value="GHE09048.1"/>
    <property type="molecule type" value="Genomic_DNA"/>
</dbReference>
<proteinExistence type="predicted"/>
<comment type="caution">
    <text evidence="2">The sequence shown here is derived from an EMBL/GenBank/DDBJ whole genome shotgun (WGS) entry which is preliminary data.</text>
</comment>
<dbReference type="AlphaFoldDB" id="A0A918YNH8"/>
<gene>
    <name evidence="2" type="ORF">GCM10010339_60080</name>
</gene>
<organism evidence="2 3">
    <name type="scientific">Streptomyces alanosinicus</name>
    <dbReference type="NCBI Taxonomy" id="68171"/>
    <lineage>
        <taxon>Bacteria</taxon>
        <taxon>Bacillati</taxon>
        <taxon>Actinomycetota</taxon>
        <taxon>Actinomycetes</taxon>
        <taxon>Kitasatosporales</taxon>
        <taxon>Streptomycetaceae</taxon>
        <taxon>Streptomyces</taxon>
    </lineage>
</organism>
<name>A0A918YNH8_9ACTN</name>
<reference evidence="2" key="1">
    <citation type="journal article" date="2014" name="Int. J. Syst. Evol. Microbiol.">
        <title>Complete genome sequence of Corynebacterium casei LMG S-19264T (=DSM 44701T), isolated from a smear-ripened cheese.</title>
        <authorList>
            <consortium name="US DOE Joint Genome Institute (JGI-PGF)"/>
            <person name="Walter F."/>
            <person name="Albersmeier A."/>
            <person name="Kalinowski J."/>
            <person name="Ruckert C."/>
        </authorList>
    </citation>
    <scope>NUCLEOTIDE SEQUENCE</scope>
    <source>
        <strain evidence="2">JCM 4714</strain>
    </source>
</reference>
<accession>A0A918YNH8</accession>
<evidence type="ECO:0000256" key="1">
    <source>
        <dbReference type="SAM" id="MobiDB-lite"/>
    </source>
</evidence>
<evidence type="ECO:0000313" key="3">
    <source>
        <dbReference type="Proteomes" id="UP000655443"/>
    </source>
</evidence>
<evidence type="ECO:0000313" key="2">
    <source>
        <dbReference type="EMBL" id="GHE09048.1"/>
    </source>
</evidence>
<feature type="region of interest" description="Disordered" evidence="1">
    <location>
        <begin position="1"/>
        <end position="24"/>
    </location>
</feature>
<sequence length="91" mass="9740">MFPAVVEADVRPGAAPGVDEGDVDQDDMVALSDDFPQRPVQAWGPHGEQFDHLHHPAAHRGRGAAVAARHVGEQLVMTENGEDDRGDPPGR</sequence>
<dbReference type="Proteomes" id="UP000655443">
    <property type="component" value="Unassembled WGS sequence"/>
</dbReference>
<protein>
    <submittedName>
        <fullName evidence="2">Uncharacterized protein</fullName>
    </submittedName>
</protein>
<keyword evidence="3" id="KW-1185">Reference proteome</keyword>